<feature type="region of interest" description="Disordered" evidence="1">
    <location>
        <begin position="126"/>
        <end position="159"/>
    </location>
</feature>
<evidence type="ECO:0000256" key="1">
    <source>
        <dbReference type="SAM" id="MobiDB-lite"/>
    </source>
</evidence>
<sequence>MLNRRHAGEDALINEGDPTVTVADLEDTVLIEHTRRAPGIKYVGNGKPCGQVGSQRSRLLCGPWDRMVSLESVWSSGRVVTNGVVIWSCGRARQTGRFPPRPAIMQPGVTRHASLVIHGYTVDMSGKSSTFRRGDDRVDQTDGDPSSASGRREGHPQIHPCCHAFSAAS</sequence>
<name>A0ABV5SMB4_9MICO</name>
<dbReference type="RefSeq" id="WP_157422920.1">
    <property type="nucleotide sequence ID" value="NZ_BAAANI010000006.1"/>
</dbReference>
<dbReference type="Proteomes" id="UP001589667">
    <property type="component" value="Unassembled WGS sequence"/>
</dbReference>
<keyword evidence="3" id="KW-1185">Reference proteome</keyword>
<dbReference type="EMBL" id="JBHMBL010000001">
    <property type="protein sequence ID" value="MFB9641312.1"/>
    <property type="molecule type" value="Genomic_DNA"/>
</dbReference>
<evidence type="ECO:0000313" key="2">
    <source>
        <dbReference type="EMBL" id="MFB9641312.1"/>
    </source>
</evidence>
<comment type="caution">
    <text evidence="2">The sequence shown here is derived from an EMBL/GenBank/DDBJ whole genome shotgun (WGS) entry which is preliminary data.</text>
</comment>
<gene>
    <name evidence="2" type="ORF">ACFFQV_03310</name>
</gene>
<reference evidence="2 3" key="1">
    <citation type="submission" date="2024-09" db="EMBL/GenBank/DDBJ databases">
        <authorList>
            <person name="Sun Q."/>
            <person name="Mori K."/>
        </authorList>
    </citation>
    <scope>NUCLEOTIDE SEQUENCE [LARGE SCALE GENOMIC DNA]</scope>
    <source>
        <strain evidence="2 3">JCM 14321</strain>
    </source>
</reference>
<organism evidence="2 3">
    <name type="scientific">Agromyces lapidis</name>
    <dbReference type="NCBI Taxonomy" id="279574"/>
    <lineage>
        <taxon>Bacteria</taxon>
        <taxon>Bacillati</taxon>
        <taxon>Actinomycetota</taxon>
        <taxon>Actinomycetes</taxon>
        <taxon>Micrococcales</taxon>
        <taxon>Microbacteriaceae</taxon>
        <taxon>Agromyces</taxon>
    </lineage>
</organism>
<accession>A0ABV5SMB4</accession>
<protein>
    <submittedName>
        <fullName evidence="2">Uncharacterized protein</fullName>
    </submittedName>
</protein>
<evidence type="ECO:0000313" key="3">
    <source>
        <dbReference type="Proteomes" id="UP001589667"/>
    </source>
</evidence>
<proteinExistence type="predicted"/>